<dbReference type="SUPFAM" id="SSF49899">
    <property type="entry name" value="Concanavalin A-like lectins/glucanases"/>
    <property type="match status" value="1"/>
</dbReference>
<gene>
    <name evidence="1" type="ORF">GPUH_LOCUS6867</name>
</gene>
<reference evidence="1 2" key="1">
    <citation type="submission" date="2018-11" db="EMBL/GenBank/DDBJ databases">
        <authorList>
            <consortium name="Pathogen Informatics"/>
        </authorList>
    </citation>
    <scope>NUCLEOTIDE SEQUENCE [LARGE SCALE GENOMIC DNA]</scope>
</reference>
<proteinExistence type="predicted"/>
<dbReference type="EMBL" id="UYRT01016841">
    <property type="protein sequence ID" value="VDK56362.1"/>
    <property type="molecule type" value="Genomic_DNA"/>
</dbReference>
<accession>A0A3P6R0R4</accession>
<dbReference type="AlphaFoldDB" id="A0A3P6R0R4"/>
<evidence type="ECO:0000313" key="1">
    <source>
        <dbReference type="EMBL" id="VDK56362.1"/>
    </source>
</evidence>
<evidence type="ECO:0000313" key="2">
    <source>
        <dbReference type="Proteomes" id="UP000271098"/>
    </source>
</evidence>
<dbReference type="Proteomes" id="UP000271098">
    <property type="component" value="Unassembled WGS sequence"/>
</dbReference>
<name>A0A3P6R0R4_9BILA</name>
<sequence>MKFTFRTTVADTHIVSTENILSQVQFAASITHGYLLGNFSGFVSRRLLPFPVNDDRWYTLLFNNTNKSQFLESRTHLA</sequence>
<protein>
    <submittedName>
        <fullName evidence="1">Uncharacterized protein</fullName>
    </submittedName>
</protein>
<dbReference type="InterPro" id="IPR013320">
    <property type="entry name" value="ConA-like_dom_sf"/>
</dbReference>
<keyword evidence="2" id="KW-1185">Reference proteome</keyword>
<organism evidence="1 2">
    <name type="scientific">Gongylonema pulchrum</name>
    <dbReference type="NCBI Taxonomy" id="637853"/>
    <lineage>
        <taxon>Eukaryota</taxon>
        <taxon>Metazoa</taxon>
        <taxon>Ecdysozoa</taxon>
        <taxon>Nematoda</taxon>
        <taxon>Chromadorea</taxon>
        <taxon>Rhabditida</taxon>
        <taxon>Spirurina</taxon>
        <taxon>Spiruromorpha</taxon>
        <taxon>Spiruroidea</taxon>
        <taxon>Gongylonematidae</taxon>
        <taxon>Gongylonema</taxon>
    </lineage>
</organism>